<dbReference type="SUPFAM" id="SSF46785">
    <property type="entry name" value="Winged helix' DNA-binding domain"/>
    <property type="match status" value="1"/>
</dbReference>
<dbReference type="InterPro" id="IPR028978">
    <property type="entry name" value="Chorismate_lyase_/UTRA_dom_sf"/>
</dbReference>
<dbReference type="GO" id="GO:0045892">
    <property type="term" value="P:negative regulation of DNA-templated transcription"/>
    <property type="evidence" value="ECO:0007669"/>
    <property type="project" value="TreeGrafter"/>
</dbReference>
<dbReference type="InterPro" id="IPR036388">
    <property type="entry name" value="WH-like_DNA-bd_sf"/>
</dbReference>
<dbReference type="InterPro" id="IPR000524">
    <property type="entry name" value="Tscrpt_reg_HTH_GntR"/>
</dbReference>
<dbReference type="InterPro" id="IPR050679">
    <property type="entry name" value="Bact_HTH_transcr_reg"/>
</dbReference>
<dbReference type="InterPro" id="IPR011663">
    <property type="entry name" value="UTRA"/>
</dbReference>
<evidence type="ECO:0000259" key="4">
    <source>
        <dbReference type="PROSITE" id="PS50949"/>
    </source>
</evidence>
<name>A0A2A9FIU1_9PSEU</name>
<keyword evidence="1" id="KW-0805">Transcription regulation</keyword>
<dbReference type="RefSeq" id="WP_098514675.1">
    <property type="nucleotide sequence ID" value="NZ_JBIAKZ010000064.1"/>
</dbReference>
<dbReference type="SMART" id="SM00345">
    <property type="entry name" value="HTH_GNTR"/>
    <property type="match status" value="1"/>
</dbReference>
<evidence type="ECO:0000313" key="6">
    <source>
        <dbReference type="Proteomes" id="UP000243542"/>
    </source>
</evidence>
<reference evidence="5 6" key="1">
    <citation type="submission" date="2017-10" db="EMBL/GenBank/DDBJ databases">
        <title>Sequencing the genomes of 1000 actinobacteria strains.</title>
        <authorList>
            <person name="Klenk H.-P."/>
        </authorList>
    </citation>
    <scope>NUCLEOTIDE SEQUENCE [LARGE SCALE GENOMIC DNA]</scope>
    <source>
        <strain evidence="5 6">DSM 46092</strain>
    </source>
</reference>
<dbReference type="SMART" id="SM00866">
    <property type="entry name" value="UTRA"/>
    <property type="match status" value="1"/>
</dbReference>
<proteinExistence type="predicted"/>
<dbReference type="SUPFAM" id="SSF64288">
    <property type="entry name" value="Chorismate lyase-like"/>
    <property type="match status" value="1"/>
</dbReference>
<evidence type="ECO:0000256" key="1">
    <source>
        <dbReference type="ARBA" id="ARBA00023015"/>
    </source>
</evidence>
<evidence type="ECO:0000256" key="2">
    <source>
        <dbReference type="ARBA" id="ARBA00023125"/>
    </source>
</evidence>
<dbReference type="CDD" id="cd07377">
    <property type="entry name" value="WHTH_GntR"/>
    <property type="match status" value="1"/>
</dbReference>
<dbReference type="PRINTS" id="PR00035">
    <property type="entry name" value="HTHGNTR"/>
</dbReference>
<gene>
    <name evidence="5" type="ORF">ATK36_6341</name>
</gene>
<comment type="caution">
    <text evidence="5">The sequence shown here is derived from an EMBL/GenBank/DDBJ whole genome shotgun (WGS) entry which is preliminary data.</text>
</comment>
<dbReference type="GO" id="GO:0003700">
    <property type="term" value="F:DNA-binding transcription factor activity"/>
    <property type="evidence" value="ECO:0007669"/>
    <property type="project" value="InterPro"/>
</dbReference>
<keyword evidence="6" id="KW-1185">Reference proteome</keyword>
<sequence>MTRDYRPAYQRVLDDLQERIAAGDLKPGDMVPSEGELAEEHGISRGSVRGAIRVLRDTGIVEVIRPKGTFIRTPPTRTVREPSSRYQWEKDRALLSREERLSTGASEKESGLDTADLEFSAKYEKTISDEYISGRLGVEEGTQVLKRTYSTTSIKSGSVIGRSNSYIPLDIVDGNPDLLDDRNEPWPGGTQHQLSTVGVEVDSISDRILARVPTVDERESMKIPEGTPLFVIEKTSIDIAGRIVEFSSILLPADRAELKYSIPLKRWKKGQHAGN</sequence>
<evidence type="ECO:0000256" key="3">
    <source>
        <dbReference type="ARBA" id="ARBA00023163"/>
    </source>
</evidence>
<keyword evidence="3" id="KW-0804">Transcription</keyword>
<dbReference type="PANTHER" id="PTHR44846">
    <property type="entry name" value="MANNOSYL-D-GLYCERATE TRANSPORT/METABOLISM SYSTEM REPRESSOR MNGR-RELATED"/>
    <property type="match status" value="1"/>
</dbReference>
<dbReference type="EMBL" id="PDJK01000002">
    <property type="protein sequence ID" value="PFG51068.1"/>
    <property type="molecule type" value="Genomic_DNA"/>
</dbReference>
<keyword evidence="2" id="KW-0238">DNA-binding</keyword>
<dbReference type="Proteomes" id="UP000243542">
    <property type="component" value="Unassembled WGS sequence"/>
</dbReference>
<feature type="domain" description="HTH gntR-type" evidence="4">
    <location>
        <begin position="6"/>
        <end position="74"/>
    </location>
</feature>
<dbReference type="Gene3D" id="3.40.1410.10">
    <property type="entry name" value="Chorismate lyase-like"/>
    <property type="match status" value="1"/>
</dbReference>
<dbReference type="AlphaFoldDB" id="A0A2A9FIU1"/>
<evidence type="ECO:0000313" key="5">
    <source>
        <dbReference type="EMBL" id="PFG51068.1"/>
    </source>
</evidence>
<dbReference type="Pfam" id="PF00392">
    <property type="entry name" value="GntR"/>
    <property type="match status" value="1"/>
</dbReference>
<dbReference type="GO" id="GO:0003677">
    <property type="term" value="F:DNA binding"/>
    <property type="evidence" value="ECO:0007669"/>
    <property type="project" value="UniProtKB-KW"/>
</dbReference>
<dbReference type="PROSITE" id="PS50949">
    <property type="entry name" value="HTH_GNTR"/>
    <property type="match status" value="1"/>
</dbReference>
<organism evidence="5 6">
    <name type="scientific">Amycolatopsis sulphurea</name>
    <dbReference type="NCBI Taxonomy" id="76022"/>
    <lineage>
        <taxon>Bacteria</taxon>
        <taxon>Bacillati</taxon>
        <taxon>Actinomycetota</taxon>
        <taxon>Actinomycetes</taxon>
        <taxon>Pseudonocardiales</taxon>
        <taxon>Pseudonocardiaceae</taxon>
        <taxon>Amycolatopsis</taxon>
    </lineage>
</organism>
<dbReference type="PANTHER" id="PTHR44846:SF17">
    <property type="entry name" value="GNTR-FAMILY TRANSCRIPTIONAL REGULATOR"/>
    <property type="match status" value="1"/>
</dbReference>
<dbReference type="Gene3D" id="1.10.10.10">
    <property type="entry name" value="Winged helix-like DNA-binding domain superfamily/Winged helix DNA-binding domain"/>
    <property type="match status" value="1"/>
</dbReference>
<dbReference type="InterPro" id="IPR036390">
    <property type="entry name" value="WH_DNA-bd_sf"/>
</dbReference>
<accession>A0A2A9FIU1</accession>
<protein>
    <submittedName>
        <fullName evidence="5">GntR family transcriptional regulator</fullName>
    </submittedName>
</protein>
<dbReference type="Pfam" id="PF07702">
    <property type="entry name" value="UTRA"/>
    <property type="match status" value="1"/>
</dbReference>